<dbReference type="EMBL" id="RRYP01000781">
    <property type="protein sequence ID" value="TNV86860.1"/>
    <property type="molecule type" value="Genomic_DNA"/>
</dbReference>
<proteinExistence type="predicted"/>
<name>A0A8J8P6R2_HALGN</name>
<evidence type="ECO:0000313" key="2">
    <source>
        <dbReference type="Proteomes" id="UP000785679"/>
    </source>
</evidence>
<reference evidence="1" key="1">
    <citation type="submission" date="2019-06" db="EMBL/GenBank/DDBJ databases">
        <authorList>
            <person name="Zheng W."/>
        </authorList>
    </citation>
    <scope>NUCLEOTIDE SEQUENCE</scope>
    <source>
        <strain evidence="1">QDHG01</strain>
    </source>
</reference>
<comment type="caution">
    <text evidence="1">The sequence shown here is derived from an EMBL/GenBank/DDBJ whole genome shotgun (WGS) entry which is preliminary data.</text>
</comment>
<gene>
    <name evidence="1" type="ORF">FGO68_gene9931</name>
</gene>
<keyword evidence="2" id="KW-1185">Reference proteome</keyword>
<dbReference type="AlphaFoldDB" id="A0A8J8P6R2"/>
<sequence>MDYYSPDQRLVVAGASFDSTFTGASGEQPIIMMFRGEEGMVFEWGRSVQNGGHSVRDVVMSADSSVIVAHVMPVGKFIVMRSVDGKVMSFLDYKHNNDQSFATYQGLIADSSSTAYAFINFLDSSNTRRGYLLMSFQYYPDTSIPKNVLKSANPMGLYDRALGITFAENQQNLFLLHLQNATYTVTKVETDPLTVL</sequence>
<organism evidence="1 2">
    <name type="scientific">Halteria grandinella</name>
    <dbReference type="NCBI Taxonomy" id="5974"/>
    <lineage>
        <taxon>Eukaryota</taxon>
        <taxon>Sar</taxon>
        <taxon>Alveolata</taxon>
        <taxon>Ciliophora</taxon>
        <taxon>Intramacronucleata</taxon>
        <taxon>Spirotrichea</taxon>
        <taxon>Stichotrichia</taxon>
        <taxon>Sporadotrichida</taxon>
        <taxon>Halteriidae</taxon>
        <taxon>Halteria</taxon>
    </lineage>
</organism>
<evidence type="ECO:0000313" key="1">
    <source>
        <dbReference type="EMBL" id="TNV86860.1"/>
    </source>
</evidence>
<protein>
    <submittedName>
        <fullName evidence="1">Uncharacterized protein</fullName>
    </submittedName>
</protein>
<dbReference type="Proteomes" id="UP000785679">
    <property type="component" value="Unassembled WGS sequence"/>
</dbReference>
<accession>A0A8J8P6R2</accession>